<evidence type="ECO:0000256" key="1">
    <source>
        <dbReference type="ARBA" id="ARBA00022490"/>
    </source>
</evidence>
<feature type="active site" description="Cysteine persulfide intermediate" evidence="3">
    <location>
        <position position="111"/>
    </location>
</feature>
<dbReference type="Proteomes" id="UP000318297">
    <property type="component" value="Unassembled WGS sequence"/>
</dbReference>
<dbReference type="AlphaFoldDB" id="A0A561EB51"/>
<dbReference type="PANTHER" id="PTHR30592">
    <property type="entry name" value="FORMATE DEHYDROGENASE"/>
    <property type="match status" value="1"/>
</dbReference>
<dbReference type="HAMAP" id="MF_00187">
    <property type="entry name" value="FdhD"/>
    <property type="match status" value="1"/>
</dbReference>
<dbReference type="GO" id="GO:0006777">
    <property type="term" value="P:Mo-molybdopterin cofactor biosynthetic process"/>
    <property type="evidence" value="ECO:0007669"/>
    <property type="project" value="UniProtKB-UniRule"/>
</dbReference>
<evidence type="ECO:0000256" key="3">
    <source>
        <dbReference type="HAMAP-Rule" id="MF_00187"/>
    </source>
</evidence>
<evidence type="ECO:0000256" key="2">
    <source>
        <dbReference type="ARBA" id="ARBA00023150"/>
    </source>
</evidence>
<organism evidence="4 5">
    <name type="scientific">Rudaeicoccus suwonensis</name>
    <dbReference type="NCBI Taxonomy" id="657409"/>
    <lineage>
        <taxon>Bacteria</taxon>
        <taxon>Bacillati</taxon>
        <taxon>Actinomycetota</taxon>
        <taxon>Actinomycetes</taxon>
        <taxon>Micrococcales</taxon>
        <taxon>Dermacoccaceae</taxon>
        <taxon>Rudaeicoccus</taxon>
    </lineage>
</organism>
<protein>
    <recommendedName>
        <fullName evidence="3">Sulfur carrier protein FdhD</fullName>
    </recommendedName>
</protein>
<dbReference type="OrthoDB" id="3197277at2"/>
<gene>
    <name evidence="3" type="primary">fdhD</name>
    <name evidence="4" type="ORF">BKA23_1674</name>
</gene>
<dbReference type="InterPro" id="IPR003786">
    <property type="entry name" value="FdhD"/>
</dbReference>
<dbReference type="InterPro" id="IPR016193">
    <property type="entry name" value="Cytidine_deaminase-like"/>
</dbReference>
<dbReference type="GO" id="GO:0097163">
    <property type="term" value="F:sulfur carrier activity"/>
    <property type="evidence" value="ECO:0007669"/>
    <property type="project" value="UniProtKB-UniRule"/>
</dbReference>
<dbReference type="Gene3D" id="3.40.140.10">
    <property type="entry name" value="Cytidine Deaminase, domain 2"/>
    <property type="match status" value="1"/>
</dbReference>
<dbReference type="EMBL" id="VIVQ01000001">
    <property type="protein sequence ID" value="TWE12854.1"/>
    <property type="molecule type" value="Genomic_DNA"/>
</dbReference>
<sequence>MGRLTARRKVIRVDLATGSTSRSETAAVEEPLELRVDDAVLTVTMRTPGHDVELAHGLLRSEGVISDPDDVIAARYCTDTETLNVLQVQLRTTAKTLPVSAQRSLASYGGCGLCGKSSIDAVTGSAAFTRQAIVSEPATTFDVQRVAELPQLLRAGQPVFDRTGGTHAAGLFGRSGDAIVIREDIGRHNAVDKVTGWALMNRQATDETILMVSSRASFEIVQKAAMAGIPVLACVSAPSSLAIDAAAEFGMTLVAFVRGTRMTVCTHPERLGLTFGA</sequence>
<keyword evidence="5" id="KW-1185">Reference proteome</keyword>
<dbReference type="Pfam" id="PF02634">
    <property type="entry name" value="FdhD-NarQ"/>
    <property type="match status" value="1"/>
</dbReference>
<dbReference type="NCBIfam" id="NF001943">
    <property type="entry name" value="PRK00724.1-2"/>
    <property type="match status" value="1"/>
</dbReference>
<comment type="subcellular location">
    <subcellularLocation>
        <location evidence="3">Cytoplasm</location>
    </subcellularLocation>
</comment>
<proteinExistence type="inferred from homology"/>
<accession>A0A561EB51</accession>
<dbReference type="RefSeq" id="WP_145227160.1">
    <property type="nucleotide sequence ID" value="NZ_VIVQ01000001.1"/>
</dbReference>
<reference evidence="4 5" key="1">
    <citation type="submission" date="2019-06" db="EMBL/GenBank/DDBJ databases">
        <title>Sequencing the genomes of 1000 actinobacteria strains.</title>
        <authorList>
            <person name="Klenk H.-P."/>
        </authorList>
    </citation>
    <scope>NUCLEOTIDE SEQUENCE [LARGE SCALE GENOMIC DNA]</scope>
    <source>
        <strain evidence="4 5">DSM 19560</strain>
    </source>
</reference>
<comment type="caution">
    <text evidence="4">The sequence shown here is derived from an EMBL/GenBank/DDBJ whole genome shotgun (WGS) entry which is preliminary data.</text>
</comment>
<comment type="similarity">
    <text evidence="3">Belongs to the FdhD family.</text>
</comment>
<dbReference type="PIRSF" id="PIRSF015626">
    <property type="entry name" value="FdhD"/>
    <property type="match status" value="1"/>
</dbReference>
<feature type="binding site" evidence="3">
    <location>
        <begin position="256"/>
        <end position="261"/>
    </location>
    <ligand>
        <name>Mo-bis(molybdopterin guanine dinucleotide)</name>
        <dbReference type="ChEBI" id="CHEBI:60539"/>
    </ligand>
</feature>
<keyword evidence="1 3" id="KW-0963">Cytoplasm</keyword>
<dbReference type="PANTHER" id="PTHR30592:SF1">
    <property type="entry name" value="SULFUR CARRIER PROTEIN FDHD"/>
    <property type="match status" value="1"/>
</dbReference>
<dbReference type="Gene3D" id="3.10.20.10">
    <property type="match status" value="1"/>
</dbReference>
<dbReference type="SUPFAM" id="SSF53927">
    <property type="entry name" value="Cytidine deaminase-like"/>
    <property type="match status" value="1"/>
</dbReference>
<comment type="function">
    <text evidence="3">Required for formate dehydrogenase (FDH) activity. Acts as a sulfur carrier protein that transfers sulfur from IscS to the molybdenum cofactor prior to its insertion into FDH.</text>
</comment>
<name>A0A561EB51_9MICO</name>
<dbReference type="GO" id="GO:0016783">
    <property type="term" value="F:sulfurtransferase activity"/>
    <property type="evidence" value="ECO:0007669"/>
    <property type="project" value="InterPro"/>
</dbReference>
<keyword evidence="2 3" id="KW-0501">Molybdenum cofactor biosynthesis</keyword>
<evidence type="ECO:0000313" key="5">
    <source>
        <dbReference type="Proteomes" id="UP000318297"/>
    </source>
</evidence>
<evidence type="ECO:0000313" key="4">
    <source>
        <dbReference type="EMBL" id="TWE12854.1"/>
    </source>
</evidence>
<dbReference type="NCBIfam" id="TIGR00129">
    <property type="entry name" value="fdhD_narQ"/>
    <property type="match status" value="1"/>
</dbReference>
<dbReference type="GO" id="GO:0005737">
    <property type="term" value="C:cytoplasm"/>
    <property type="evidence" value="ECO:0007669"/>
    <property type="project" value="UniProtKB-SubCell"/>
</dbReference>